<name>A0A8B8CD96_CRAVI</name>
<keyword evidence="4" id="KW-1185">Reference proteome</keyword>
<feature type="domain" description="Transglutaminase-like" evidence="2">
    <location>
        <begin position="91"/>
        <end position="187"/>
    </location>
</feature>
<dbReference type="InterPro" id="IPR056564">
    <property type="entry name" value="Ig-like_KY"/>
</dbReference>
<dbReference type="OrthoDB" id="6070367at2759"/>
<accession>A0A8B8CD96</accession>
<dbReference type="RefSeq" id="XP_022313743.1">
    <property type="nucleotide sequence ID" value="XM_022458035.1"/>
</dbReference>
<reference evidence="5" key="1">
    <citation type="submission" date="2025-08" db="UniProtKB">
        <authorList>
            <consortium name="RefSeq"/>
        </authorList>
    </citation>
    <scope>IDENTIFICATION</scope>
    <source>
        <tissue evidence="5">Whole sample</tissue>
    </source>
</reference>
<evidence type="ECO:0000259" key="3">
    <source>
        <dbReference type="Pfam" id="PF23265"/>
    </source>
</evidence>
<dbReference type="KEGG" id="cvn:111118517"/>
<dbReference type="Gene3D" id="1.20.920.20">
    <property type="match status" value="1"/>
</dbReference>
<protein>
    <submittedName>
        <fullName evidence="5">Uncharacterized protein LOC111118517</fullName>
    </submittedName>
</protein>
<evidence type="ECO:0000313" key="5">
    <source>
        <dbReference type="RefSeq" id="XP_022313743.1"/>
    </source>
</evidence>
<dbReference type="PANTHER" id="PTHR47020">
    <property type="entry name" value="HILLARIN"/>
    <property type="match status" value="1"/>
</dbReference>
<dbReference type="GeneID" id="111118517"/>
<dbReference type="InterPro" id="IPR038765">
    <property type="entry name" value="Papain-like_cys_pep_sf"/>
</dbReference>
<dbReference type="AlphaFoldDB" id="A0A8B8CD96"/>
<feature type="domain" description="KY-like immunoglobulin-like" evidence="3">
    <location>
        <begin position="411"/>
        <end position="516"/>
    </location>
</feature>
<organism evidence="4 5">
    <name type="scientific">Crassostrea virginica</name>
    <name type="common">Eastern oyster</name>
    <dbReference type="NCBI Taxonomy" id="6565"/>
    <lineage>
        <taxon>Eukaryota</taxon>
        <taxon>Metazoa</taxon>
        <taxon>Spiralia</taxon>
        <taxon>Lophotrochozoa</taxon>
        <taxon>Mollusca</taxon>
        <taxon>Bivalvia</taxon>
        <taxon>Autobranchia</taxon>
        <taxon>Pteriomorphia</taxon>
        <taxon>Ostreida</taxon>
        <taxon>Ostreoidea</taxon>
        <taxon>Ostreidae</taxon>
        <taxon>Crassostrea</taxon>
    </lineage>
</organism>
<dbReference type="InterPro" id="IPR002931">
    <property type="entry name" value="Transglutaminase-like"/>
</dbReference>
<evidence type="ECO:0000313" key="4">
    <source>
        <dbReference type="Proteomes" id="UP000694844"/>
    </source>
</evidence>
<feature type="domain" description="KY-like immunoglobulin-like" evidence="3">
    <location>
        <begin position="540"/>
        <end position="624"/>
    </location>
</feature>
<sequence>MGIGQSKNLHAISEFDKQHIPTINGEIPEQKQDLPRPHPQTTVKEEFFKMDMYRDIDSYILKAPSKLLVGTFDDVLKFFKFYDYWNEMAITRAIFLWVVHQDIYNLKATEEPPPNSPLEFFIKMQTSQGGYAHLIWGLCNMLGVPCVIINGMTKSAAYEVGGKVNRENMGAQWNAVFLKGEWRFIDAFWASACVVGKKSKDWKLVDADGNYVDEDEEDDGAYQHVENEVNEFYFLTDPQKFIWTHFPDETEWQCLESTVSESEFEEHVYLRERFYSMNITLLDDFQWKEIILPEHGELGLRFGFPDEKTEDFQFRYAMYRNKSDEEFRHHLRLDRFVLLEHTKGLLRLSMRFPLSGKFKLDVYGMNEKEHDSFDLICSHMIHCTVPKANCLPLPDQPAIGWGPVQETKDSGVVPLSHTGAVIVSEDGKIDIKLGTNKKMEIHQLLKNVTLDEATLSKYILVREENGEHYIHLRLPQGGEYALKVYANEEGMPGNAENILNYLISCTNEDVQNKPFPNVPDGILGKKAIAENIGVNARIQKGRFKTKDGRIRLEFAAMSYVELMIEIHTTDSVALKYLKSYRQTIEDRWAFDIDLPVKGEYSINVFARENPKRSRVYNVHSYLVFSDGHAYKDTKEEYKPTKVLTETIQTADNEALVPIPRGYLDVVCCLQRLHANDPPDSSQIEIIDHDNDKLFLAELNDYGEYMMNLYDKDEFGLLNCIARYQLNRKTTTELMQDDPMVIMDRIKEEVEEDEGKEETKSEAREKQRTGATLDMVRKRRHILMLKRRAMELGDRDALEQLIIAYEETKPADNDPTLTSARKLLQLLNAKDQLAAASRTRHLEKLKRAIREAKEANYDGILNLQIVTAERLRDKLARIEKLRHNILVMDQTTAAELRTYTHPPEGVRQSIMAVLVLLEYPRKDVKDWKTCQTILSRSGKESIMRKVAMFDPKYCFLDVALEAKRIISPFTLEEIRDVSNGAAAFYNWASGMIHEVEQTGGASRPMDEWMKVTEDVRNVEQTISRGPASAQTSRSYLPQLPEKLPRYNTQDTINKTYTVKSRNS</sequence>
<evidence type="ECO:0000259" key="2">
    <source>
        <dbReference type="Pfam" id="PF01841"/>
    </source>
</evidence>
<dbReference type="PANTHER" id="PTHR47020:SF1">
    <property type="entry name" value="HILLARIN"/>
    <property type="match status" value="1"/>
</dbReference>
<dbReference type="Pfam" id="PF01841">
    <property type="entry name" value="Transglut_core"/>
    <property type="match status" value="1"/>
</dbReference>
<proteinExistence type="predicted"/>
<dbReference type="Pfam" id="PF23265">
    <property type="entry name" value="Ig-like_KY"/>
    <property type="match status" value="3"/>
</dbReference>
<dbReference type="InterPro" id="IPR053041">
    <property type="entry name" value="Transglut-like_Superfamily_Mod"/>
</dbReference>
<feature type="region of interest" description="Disordered" evidence="1">
    <location>
        <begin position="748"/>
        <end position="768"/>
    </location>
</feature>
<dbReference type="SUPFAM" id="SSF54001">
    <property type="entry name" value="Cysteine proteinases"/>
    <property type="match status" value="1"/>
</dbReference>
<feature type="domain" description="KY-like immunoglobulin-like" evidence="3">
    <location>
        <begin position="262"/>
        <end position="394"/>
    </location>
</feature>
<dbReference type="Proteomes" id="UP000694844">
    <property type="component" value="Chromosome 2"/>
</dbReference>
<gene>
    <name evidence="5" type="primary">LOC111118517</name>
</gene>
<evidence type="ECO:0000256" key="1">
    <source>
        <dbReference type="SAM" id="MobiDB-lite"/>
    </source>
</evidence>
<feature type="compositionally biased region" description="Basic and acidic residues" evidence="1">
    <location>
        <begin position="756"/>
        <end position="767"/>
    </location>
</feature>